<dbReference type="EMBL" id="VJMH01005495">
    <property type="protein sequence ID" value="KAF0695231.1"/>
    <property type="molecule type" value="Genomic_DNA"/>
</dbReference>
<dbReference type="Gene3D" id="3.40.50.12780">
    <property type="entry name" value="N-terminal domain of ligase-like"/>
    <property type="match status" value="2"/>
</dbReference>
<reference evidence="6 7" key="1">
    <citation type="submission" date="2019-03" db="EMBL/GenBank/DDBJ databases">
        <authorList>
            <person name="Gaulin E."/>
            <person name="Dumas B."/>
        </authorList>
    </citation>
    <scope>NUCLEOTIDE SEQUENCE [LARGE SCALE GENOMIC DNA]</scope>
    <source>
        <strain evidence="6">CBS 568.67</strain>
    </source>
</reference>
<accession>A0A485L1M3</accession>
<keyword evidence="2" id="KW-0276">Fatty acid metabolism</keyword>
<dbReference type="Proteomes" id="UP000332933">
    <property type="component" value="Unassembled WGS sequence"/>
</dbReference>
<sequence length="650" mass="69397">MPKYSTTCIKDEVAIRLTDTNQTFESTTFVHAFQRTVARLGDHPALFYQSTTTSDWQSYTWTEYYNESVRFAKALLHLGFRQFDTVGLSGFNAAPWFFAYVGGLLAGGVAAGIYTTNGAEACFHVCDHAATSVVVVDGLGQLAKFLSIAPRLQALRAIVVYNVAADDLLNAATSDTPVPVYTFDVFLALGNDTSTATLDARMAAVRPGHCMSLIYTSGTTGQPKGVMVSHDAFCYTAAAMGATLPHLRDDDRAVSFLPLSHIAGQIIDFGIHVHFGWRVYLAQPDALQGSLVATLKAARPTFFLAVPRVFEKMMERMLAVGRAASTLKRTVGAWAKAIGTARVFDSQFGHDNTTPWFHSVADALVFQPVQAALGLDAAKVIYSGAAPLAPDVLAYFAAFDMPILEALGLSEASGAGFAATPATFKRGTLGRVLPGMDTRVDAETSELLLRGRAVMMGYLNDEALTAAALDADGWLHTGDCASIDADGFATITGRRKELLITAGGENVPPLVLEHAIKEELPLLSHVMVVGDRRKFLSAVVALPTVDDDIGQPSDTLTAATQTALADTLGCHVTTTADAAACDAFRAHVAQGLARANDRATSRAQRVHKFIVAASDFGVSGGELTATMKLRRHVVLQKYADAIDALYATET</sequence>
<dbReference type="OrthoDB" id="1700726at2759"/>
<dbReference type="Pfam" id="PF00501">
    <property type="entry name" value="AMP-binding"/>
    <property type="match status" value="1"/>
</dbReference>
<dbReference type="InterPro" id="IPR000873">
    <property type="entry name" value="AMP-dep_synth/lig_dom"/>
</dbReference>
<organism evidence="6 7">
    <name type="scientific">Aphanomyces stellatus</name>
    <dbReference type="NCBI Taxonomy" id="120398"/>
    <lineage>
        <taxon>Eukaryota</taxon>
        <taxon>Sar</taxon>
        <taxon>Stramenopiles</taxon>
        <taxon>Oomycota</taxon>
        <taxon>Saprolegniomycetes</taxon>
        <taxon>Saprolegniales</taxon>
        <taxon>Verrucalvaceae</taxon>
        <taxon>Aphanomyces</taxon>
    </lineage>
</organism>
<dbReference type="InterPro" id="IPR042099">
    <property type="entry name" value="ANL_N_sf"/>
</dbReference>
<dbReference type="PANTHER" id="PTHR43272">
    <property type="entry name" value="LONG-CHAIN-FATTY-ACID--COA LIGASE"/>
    <property type="match status" value="1"/>
</dbReference>
<dbReference type="InterPro" id="IPR020845">
    <property type="entry name" value="AMP-binding_CS"/>
</dbReference>
<evidence type="ECO:0000259" key="4">
    <source>
        <dbReference type="Pfam" id="PF00501"/>
    </source>
</evidence>
<dbReference type="GO" id="GO:0004467">
    <property type="term" value="F:long-chain fatty acid-CoA ligase activity"/>
    <property type="evidence" value="ECO:0007669"/>
    <property type="project" value="TreeGrafter"/>
</dbReference>
<proteinExistence type="predicted"/>
<evidence type="ECO:0000313" key="6">
    <source>
        <dbReference type="EMBL" id="VFT90773.1"/>
    </source>
</evidence>
<evidence type="ECO:0000313" key="7">
    <source>
        <dbReference type="Proteomes" id="UP000332933"/>
    </source>
</evidence>
<protein>
    <submittedName>
        <fullName evidence="6">Aste57867_13943 protein</fullName>
    </submittedName>
</protein>
<evidence type="ECO:0000256" key="1">
    <source>
        <dbReference type="ARBA" id="ARBA00022598"/>
    </source>
</evidence>
<dbReference type="AlphaFoldDB" id="A0A485L1M3"/>
<evidence type="ECO:0000256" key="3">
    <source>
        <dbReference type="ARBA" id="ARBA00023098"/>
    </source>
</evidence>
<evidence type="ECO:0000256" key="2">
    <source>
        <dbReference type="ARBA" id="ARBA00022832"/>
    </source>
</evidence>
<name>A0A485L1M3_9STRA</name>
<keyword evidence="1" id="KW-0436">Ligase</keyword>
<dbReference type="SUPFAM" id="SSF56801">
    <property type="entry name" value="Acetyl-CoA synthetase-like"/>
    <property type="match status" value="1"/>
</dbReference>
<dbReference type="PROSITE" id="PS00455">
    <property type="entry name" value="AMP_BINDING"/>
    <property type="match status" value="1"/>
</dbReference>
<feature type="domain" description="AMP-dependent synthetase/ligase" evidence="4">
    <location>
        <begin position="33"/>
        <end position="459"/>
    </location>
</feature>
<keyword evidence="7" id="KW-1185">Reference proteome</keyword>
<keyword evidence="3" id="KW-0443">Lipid metabolism</keyword>
<gene>
    <name evidence="6" type="primary">Aste57867_13943</name>
    <name evidence="5" type="ORF">As57867_013892</name>
    <name evidence="6" type="ORF">ASTE57867_13943</name>
</gene>
<dbReference type="EMBL" id="CAADRA010005516">
    <property type="protein sequence ID" value="VFT90773.1"/>
    <property type="molecule type" value="Genomic_DNA"/>
</dbReference>
<dbReference type="GO" id="GO:0005783">
    <property type="term" value="C:endoplasmic reticulum"/>
    <property type="evidence" value="ECO:0007669"/>
    <property type="project" value="TreeGrafter"/>
</dbReference>
<dbReference type="GO" id="GO:0016020">
    <property type="term" value="C:membrane"/>
    <property type="evidence" value="ECO:0007669"/>
    <property type="project" value="TreeGrafter"/>
</dbReference>
<reference evidence="5" key="2">
    <citation type="submission" date="2019-06" db="EMBL/GenBank/DDBJ databases">
        <title>Genomics analysis of Aphanomyces spp. identifies a new class of oomycete effector associated with host adaptation.</title>
        <authorList>
            <person name="Gaulin E."/>
        </authorList>
    </citation>
    <scope>NUCLEOTIDE SEQUENCE</scope>
    <source>
        <strain evidence="5">CBS 578.67</strain>
    </source>
</reference>
<dbReference type="PANTHER" id="PTHR43272:SF32">
    <property type="entry name" value="AMP-DEPENDENT SYNTHETASE_LIGASE DOMAIN-CONTAINING PROTEIN"/>
    <property type="match status" value="1"/>
</dbReference>
<evidence type="ECO:0000313" key="5">
    <source>
        <dbReference type="EMBL" id="KAF0695231.1"/>
    </source>
</evidence>